<proteinExistence type="predicted"/>
<dbReference type="OrthoDB" id="7314881at2"/>
<accession>Q2W2E0</accession>
<dbReference type="AlphaFoldDB" id="Q2W2E0"/>
<dbReference type="KEGG" id="mag:amb3181"/>
<name>Q2W2E0_PARM1</name>
<keyword evidence="4" id="KW-1185">Reference proteome</keyword>
<evidence type="ECO:0000256" key="1">
    <source>
        <dbReference type="SAM" id="Coils"/>
    </source>
</evidence>
<gene>
    <name evidence="3" type="ordered locus">amb3181</name>
</gene>
<dbReference type="Pfam" id="PF19263">
    <property type="entry name" value="DUF5906"/>
    <property type="match status" value="1"/>
</dbReference>
<protein>
    <recommendedName>
        <fullName evidence="2">NrS-1 polymerase-like helicase domain-containing protein</fullName>
    </recommendedName>
</protein>
<sequence>MSTSIDAKIQDLTTQAEQLKVARKTAAQADKQAAAALREQQRQDLERRIKEIIERQDYRFIRGQGSYVERSPAGWGFLNKQALQNSHAELQSSEGFMLFTKILEADGRIYRDITATFDQAPEEHLNLIDRRDWVQPNVDDVHPFFNYLTWTLSGEKEEAQDHIEHVIARKYLRPEDFTIPCMVFYPQGGIGKNVFVDNVLCTIFGRHQVASVSTDNVSGSFNGVIAGKTIVFIDESQNDKLDMEKMKRLVGNRYVVINEKFQRPYQVENTALYLIGGNDIRGVIRVGHDNSDRRWSVIKASRPMPEVIADLRGITIDEAKLWISENIWVTRDAREVGRWLHNILVRHRDKETPSAYHGEDFDELASNQRPAWEMVAHEVFGDEAFTYVSAPKLHEMVSIFTKQFFPNSRVPNVNDLRACVSSWLGKHPEFGVGSEIRKINLTNLGGDRTISSTSAWVRGNATSCERVNVVEKWVSCGSWMAEEDVINHEPEPIEDMLKRFKNRGLSVVS</sequence>
<evidence type="ECO:0000313" key="3">
    <source>
        <dbReference type="EMBL" id="BAE51985.1"/>
    </source>
</evidence>
<dbReference type="Gene3D" id="3.40.50.300">
    <property type="entry name" value="P-loop containing nucleotide triphosphate hydrolases"/>
    <property type="match status" value="1"/>
</dbReference>
<evidence type="ECO:0000259" key="2">
    <source>
        <dbReference type="Pfam" id="PF19263"/>
    </source>
</evidence>
<feature type="coiled-coil region" evidence="1">
    <location>
        <begin position="9"/>
        <end position="55"/>
    </location>
</feature>
<dbReference type="RefSeq" id="WP_011385546.1">
    <property type="nucleotide sequence ID" value="NC_007626.1"/>
</dbReference>
<keyword evidence="1" id="KW-0175">Coiled coil</keyword>
<dbReference type="InterPro" id="IPR045455">
    <property type="entry name" value="NrS-1_pol-like_helicase"/>
</dbReference>
<dbReference type="Proteomes" id="UP000007058">
    <property type="component" value="Chromosome"/>
</dbReference>
<dbReference type="InterPro" id="IPR027417">
    <property type="entry name" value="P-loop_NTPase"/>
</dbReference>
<dbReference type="EMBL" id="AP007255">
    <property type="protein sequence ID" value="BAE51985.1"/>
    <property type="molecule type" value="Genomic_DNA"/>
</dbReference>
<organism evidence="3 4">
    <name type="scientific">Paramagnetospirillum magneticum (strain ATCC 700264 / AMB-1)</name>
    <name type="common">Magnetospirillum magneticum</name>
    <dbReference type="NCBI Taxonomy" id="342108"/>
    <lineage>
        <taxon>Bacteria</taxon>
        <taxon>Pseudomonadati</taxon>
        <taxon>Pseudomonadota</taxon>
        <taxon>Alphaproteobacteria</taxon>
        <taxon>Rhodospirillales</taxon>
        <taxon>Magnetospirillaceae</taxon>
        <taxon>Paramagnetospirillum</taxon>
    </lineage>
</organism>
<feature type="domain" description="NrS-1 polymerase-like helicase" evidence="2">
    <location>
        <begin position="186"/>
        <end position="294"/>
    </location>
</feature>
<dbReference type="HOGENOM" id="CLU_535069_0_0_5"/>
<evidence type="ECO:0000313" key="4">
    <source>
        <dbReference type="Proteomes" id="UP000007058"/>
    </source>
</evidence>
<reference evidence="3 4" key="1">
    <citation type="journal article" date="2005" name="DNA Res.">
        <title>Complete genome sequence of the facultative anaerobic magnetotactic bacterium Magnetospirillum sp. strain AMB-1.</title>
        <authorList>
            <person name="Matsunaga T."/>
            <person name="Okamura Y."/>
            <person name="Fukuda Y."/>
            <person name="Wahyudi A.T."/>
            <person name="Murase Y."/>
            <person name="Takeyama H."/>
        </authorList>
    </citation>
    <scope>NUCLEOTIDE SEQUENCE [LARGE SCALE GENOMIC DNA]</scope>
    <source>
        <strain evidence="4">ATCC 700264 / AMB-1</strain>
    </source>
</reference>